<evidence type="ECO:0000259" key="11">
    <source>
        <dbReference type="PROSITE" id="PS50928"/>
    </source>
</evidence>
<evidence type="ECO:0000313" key="12">
    <source>
        <dbReference type="EMBL" id="QNL32838.1"/>
    </source>
</evidence>
<feature type="transmembrane region" description="Helical" evidence="9">
    <location>
        <begin position="128"/>
        <end position="147"/>
    </location>
</feature>
<evidence type="ECO:0000256" key="3">
    <source>
        <dbReference type="ARBA" id="ARBA00022448"/>
    </source>
</evidence>
<geneLocation type="plasmid" evidence="12">
    <name>p104922-NR</name>
</geneLocation>
<keyword evidence="7 9" id="KW-1133">Transmembrane helix</keyword>
<evidence type="ECO:0000256" key="7">
    <source>
        <dbReference type="ARBA" id="ARBA00022989"/>
    </source>
</evidence>
<dbReference type="PROSITE" id="PS50928">
    <property type="entry name" value="ABC_TM1"/>
    <property type="match status" value="1"/>
</dbReference>
<accession>A0A7G9A7V9</accession>
<dbReference type="PANTHER" id="PTHR30151:SF0">
    <property type="entry name" value="ABC TRANSPORTER PERMEASE PROTEIN MJ0413-RELATED"/>
    <property type="match status" value="1"/>
</dbReference>
<dbReference type="PANTHER" id="PTHR30151">
    <property type="entry name" value="ALKANE SULFONATE ABC TRANSPORTER-RELATED, MEMBRANE SUBUNIT"/>
    <property type="match status" value="1"/>
</dbReference>
<feature type="transmembrane region" description="Helical" evidence="9">
    <location>
        <begin position="60"/>
        <end position="78"/>
    </location>
</feature>
<evidence type="ECO:0000256" key="10">
    <source>
        <dbReference type="SAM" id="MobiDB-lite"/>
    </source>
</evidence>
<feature type="domain" description="ABC transmembrane type-1" evidence="11">
    <location>
        <begin position="121"/>
        <end position="301"/>
    </location>
</feature>
<dbReference type="CDD" id="cd06261">
    <property type="entry name" value="TM_PBP2"/>
    <property type="match status" value="1"/>
</dbReference>
<feature type="transmembrane region" description="Helical" evidence="9">
    <location>
        <begin position="185"/>
        <end position="206"/>
    </location>
</feature>
<comment type="subcellular location">
    <subcellularLocation>
        <location evidence="1">Cell inner membrane</location>
        <topology evidence="1">Multi-pass membrane protein</topology>
    </subcellularLocation>
    <subcellularLocation>
        <location evidence="9">Cell membrane</location>
        <topology evidence="9">Multi-pass membrane protein</topology>
    </subcellularLocation>
</comment>
<evidence type="ECO:0000256" key="1">
    <source>
        <dbReference type="ARBA" id="ARBA00004429"/>
    </source>
</evidence>
<dbReference type="GO" id="GO:0005886">
    <property type="term" value="C:plasma membrane"/>
    <property type="evidence" value="ECO:0007669"/>
    <property type="project" value="UniProtKB-SubCell"/>
</dbReference>
<organism evidence="12">
    <name type="scientific">Raoultella ornithinolytica</name>
    <name type="common">Klebsiella ornithinolytica</name>
    <dbReference type="NCBI Taxonomy" id="54291"/>
    <lineage>
        <taxon>Bacteria</taxon>
        <taxon>Pseudomonadati</taxon>
        <taxon>Pseudomonadota</taxon>
        <taxon>Gammaproteobacteria</taxon>
        <taxon>Enterobacterales</taxon>
        <taxon>Enterobacteriaceae</taxon>
        <taxon>Klebsiella/Raoultella group</taxon>
        <taxon>Raoultella</taxon>
    </lineage>
</organism>
<evidence type="ECO:0000256" key="2">
    <source>
        <dbReference type="ARBA" id="ARBA00007069"/>
    </source>
</evidence>
<dbReference type="AlphaFoldDB" id="A0A7G9A7V9"/>
<dbReference type="FunFam" id="1.10.3720.10:FF:000003">
    <property type="entry name" value="Aliphatic sulfonate ABC transporter permease"/>
    <property type="match status" value="1"/>
</dbReference>
<dbReference type="InterPro" id="IPR000515">
    <property type="entry name" value="MetI-like"/>
</dbReference>
<dbReference type="EMBL" id="MT062913">
    <property type="protein sequence ID" value="QNL32838.1"/>
    <property type="molecule type" value="Genomic_DNA"/>
</dbReference>
<protein>
    <submittedName>
        <fullName evidence="12">ABC transporter, permease protein (Cluster 10, nitrate/sulfonate/bicarbonate)</fullName>
    </submittedName>
</protein>
<dbReference type="Pfam" id="PF00528">
    <property type="entry name" value="BPD_transp_1"/>
    <property type="match status" value="1"/>
</dbReference>
<keyword evidence="6 9" id="KW-0812">Transmembrane</keyword>
<evidence type="ECO:0000256" key="5">
    <source>
        <dbReference type="ARBA" id="ARBA00022519"/>
    </source>
</evidence>
<comment type="similarity">
    <text evidence="2">Belongs to the binding-protein-dependent transport system permease family. CysTW subfamily.</text>
</comment>
<feature type="region of interest" description="Disordered" evidence="10">
    <location>
        <begin position="1"/>
        <end position="22"/>
    </location>
</feature>
<dbReference type="SUPFAM" id="SSF161098">
    <property type="entry name" value="MetI-like"/>
    <property type="match status" value="1"/>
</dbReference>
<dbReference type="RefSeq" id="WP_197069158.1">
    <property type="nucleotide sequence ID" value="NZ_NIGE01000027.1"/>
</dbReference>
<name>A0A7G9A7V9_RAOOR</name>
<evidence type="ECO:0000256" key="6">
    <source>
        <dbReference type="ARBA" id="ARBA00022692"/>
    </source>
</evidence>
<proteinExistence type="inferred from homology"/>
<keyword evidence="4" id="KW-1003">Cell membrane</keyword>
<keyword evidence="8 9" id="KW-0472">Membrane</keyword>
<dbReference type="InterPro" id="IPR035906">
    <property type="entry name" value="MetI-like_sf"/>
</dbReference>
<keyword evidence="12" id="KW-0614">Plasmid</keyword>
<sequence length="317" mass="34267">MATPILKIPGSSGDDTAYETSSAATPPHYQAALTHKAEEMTKLEQDQDLMPSPPSRVKEWLVRWVAPVLLPLILLFLWDFAVRLSGTMLVPSPANVALMLKDFAVGGVYDDAFSGTLYIHWIKSMSRVYGAFALAVLLAIPTGLLIGKNALVRRLVDPTLQLLRPVPVTAWLPLSMIFFGVGPNAAIFLVCLGAFFPIAINTAFGVKSVEPRLFEAAAMLGCKGPSMFRQVVLPAAMPSIFNGLRMGHAIAWFLIVVGEMTGVPEGLGAAIMDGRMLSRTDVVIAGMVVIGLTGFITDRLLVTLNNRLLKWSPQHNA</sequence>
<dbReference type="GO" id="GO:0042918">
    <property type="term" value="P:alkanesulfonate transmembrane transport"/>
    <property type="evidence" value="ECO:0007669"/>
    <property type="project" value="UniProtKB-ARBA"/>
</dbReference>
<feature type="transmembrane region" description="Helical" evidence="9">
    <location>
        <begin position="250"/>
        <end position="270"/>
    </location>
</feature>
<evidence type="ECO:0000256" key="8">
    <source>
        <dbReference type="ARBA" id="ARBA00023136"/>
    </source>
</evidence>
<keyword evidence="3 9" id="KW-0813">Transport</keyword>
<dbReference type="Gene3D" id="1.10.3720.10">
    <property type="entry name" value="MetI-like"/>
    <property type="match status" value="1"/>
</dbReference>
<feature type="transmembrane region" description="Helical" evidence="9">
    <location>
        <begin position="282"/>
        <end position="302"/>
    </location>
</feature>
<reference evidence="12" key="1">
    <citation type="submission" date="2020-02" db="EMBL/GenBank/DDBJ databases">
        <authorList>
            <person name="Zhou D."/>
        </authorList>
    </citation>
    <scope>NUCLEOTIDE SEQUENCE</scope>
    <source>
        <strain evidence="12">193104922</strain>
        <plasmid evidence="12">p104922-NR</plasmid>
    </source>
</reference>
<evidence type="ECO:0000256" key="9">
    <source>
        <dbReference type="RuleBase" id="RU363032"/>
    </source>
</evidence>
<feature type="transmembrane region" description="Helical" evidence="9">
    <location>
        <begin position="159"/>
        <end position="179"/>
    </location>
</feature>
<keyword evidence="5" id="KW-0997">Cell inner membrane</keyword>
<evidence type="ECO:0000256" key="4">
    <source>
        <dbReference type="ARBA" id="ARBA00022475"/>
    </source>
</evidence>